<feature type="compositionally biased region" description="Pro residues" evidence="1">
    <location>
        <begin position="162"/>
        <end position="171"/>
    </location>
</feature>
<gene>
    <name evidence="2" type="ORF">EWM64_g8087</name>
</gene>
<keyword evidence="3" id="KW-1185">Reference proteome</keyword>
<protein>
    <submittedName>
        <fullName evidence="2">Uncharacterized protein</fullName>
    </submittedName>
</protein>
<evidence type="ECO:0000256" key="1">
    <source>
        <dbReference type="SAM" id="MobiDB-lite"/>
    </source>
</evidence>
<name>A0A4Y9ZMS0_9AGAM</name>
<dbReference type="OrthoDB" id="4179406at2759"/>
<organism evidence="2 3">
    <name type="scientific">Hericium alpestre</name>
    <dbReference type="NCBI Taxonomy" id="135208"/>
    <lineage>
        <taxon>Eukaryota</taxon>
        <taxon>Fungi</taxon>
        <taxon>Dikarya</taxon>
        <taxon>Basidiomycota</taxon>
        <taxon>Agaricomycotina</taxon>
        <taxon>Agaricomycetes</taxon>
        <taxon>Russulales</taxon>
        <taxon>Hericiaceae</taxon>
        <taxon>Hericium</taxon>
    </lineage>
</organism>
<accession>A0A4Y9ZMS0</accession>
<reference evidence="2 3" key="1">
    <citation type="submission" date="2019-02" db="EMBL/GenBank/DDBJ databases">
        <title>Genome sequencing of the rare red list fungi Hericium alpestre (H. flagellum).</title>
        <authorList>
            <person name="Buettner E."/>
            <person name="Kellner H."/>
        </authorList>
    </citation>
    <scope>NUCLEOTIDE SEQUENCE [LARGE SCALE GENOMIC DNA]</scope>
    <source>
        <strain evidence="2 3">DSM 108284</strain>
    </source>
</reference>
<feature type="region of interest" description="Disordered" evidence="1">
    <location>
        <begin position="149"/>
        <end position="178"/>
    </location>
</feature>
<comment type="caution">
    <text evidence="2">The sequence shown here is derived from an EMBL/GenBank/DDBJ whole genome shotgun (WGS) entry which is preliminary data.</text>
</comment>
<evidence type="ECO:0000313" key="2">
    <source>
        <dbReference type="EMBL" id="TFY75925.1"/>
    </source>
</evidence>
<dbReference type="Proteomes" id="UP000298061">
    <property type="component" value="Unassembled WGS sequence"/>
</dbReference>
<sequence>MAVSQMVQNMSGFMEDLRERLAASQPVGERVPLDVHLKSMGKGLERLQDRRVHVSGAFLIDISTPIDISAPVRVNAGVLLDMTPLPTVACGTPTSHLHHTDTTLRRSRIDADIQIEDHGPTLSPPTDTWTTTSRVDADVRAHEPTPMRATSYVGTGIQGEDPSPPIAPSSPPDALEHSPHIQASTQTVVPRASASARARISHEIQPDLLRKVVATASARGKGACFKEEKHMASKMAWGRGGGPAQRKVVRRGIAKGGMQDLSKNGSVINWR</sequence>
<proteinExistence type="predicted"/>
<dbReference type="EMBL" id="SFCI01001382">
    <property type="protein sequence ID" value="TFY75925.1"/>
    <property type="molecule type" value="Genomic_DNA"/>
</dbReference>
<dbReference type="AlphaFoldDB" id="A0A4Y9ZMS0"/>
<evidence type="ECO:0000313" key="3">
    <source>
        <dbReference type="Proteomes" id="UP000298061"/>
    </source>
</evidence>